<evidence type="ECO:0000256" key="11">
    <source>
        <dbReference type="ARBA" id="ARBA00048540"/>
    </source>
</evidence>
<dbReference type="EC" id="2.7.1.180" evidence="3 12"/>
<keyword evidence="9 12" id="KW-0460">Magnesium</keyword>
<keyword evidence="5 12" id="KW-0285">Flavoprotein</keyword>
<dbReference type="InterPro" id="IPR024932">
    <property type="entry name" value="ApbE"/>
</dbReference>
<organism evidence="13 14">
    <name type="scientific">Shewanella japonica</name>
    <dbReference type="NCBI Taxonomy" id="93973"/>
    <lineage>
        <taxon>Bacteria</taxon>
        <taxon>Pseudomonadati</taxon>
        <taxon>Pseudomonadota</taxon>
        <taxon>Gammaproteobacteria</taxon>
        <taxon>Alteromonadales</taxon>
        <taxon>Shewanellaceae</taxon>
        <taxon>Shewanella</taxon>
    </lineage>
</organism>
<evidence type="ECO:0000313" key="13">
    <source>
        <dbReference type="EMBL" id="ARD23649.1"/>
    </source>
</evidence>
<dbReference type="SUPFAM" id="SSF143631">
    <property type="entry name" value="ApbE-like"/>
    <property type="match status" value="1"/>
</dbReference>
<dbReference type="PIRSF" id="PIRSF006268">
    <property type="entry name" value="ApbE"/>
    <property type="match status" value="1"/>
</dbReference>
<sequence>MTVSYSNKTKVIIYIKLVMNMNSSTFKTIFGLFLYSILITQVNAQEMRTVHGKTMGNKYKVSWTAEKITPAHMANIRAQIETRLESVNQSMSTWREDSAISQINQTPKNTPITISRDMKYVMTEALRIAELTNHTLDVTVAPLVNLWGFGPDGKATEVPTQKAIDNAKQYVGIQHIKIENNQLTKTIDGLEIDLSSIAKGFGVDVIADVMELNGIHNYLVDIGGELRIKGLNAEQQAWKVGIDKPFAYSTGQMEIINPGNAAVATSGDYRKYFEKNGHHFSHLIDPRSGRPVAHTVVSATVIEKYSMTADALATAFMVLSVEESLAIANEHQIPIMIIEDKFGKLITHHSESFKKYIKE</sequence>
<evidence type="ECO:0000256" key="1">
    <source>
        <dbReference type="ARBA" id="ARBA00001946"/>
    </source>
</evidence>
<dbReference type="Gene3D" id="3.10.520.10">
    <property type="entry name" value="ApbE-like domains"/>
    <property type="match status" value="1"/>
</dbReference>
<evidence type="ECO:0000256" key="9">
    <source>
        <dbReference type="ARBA" id="ARBA00022842"/>
    </source>
</evidence>
<gene>
    <name evidence="13" type="ORF">SJ2017_3398</name>
</gene>
<evidence type="ECO:0000256" key="8">
    <source>
        <dbReference type="ARBA" id="ARBA00022827"/>
    </source>
</evidence>
<evidence type="ECO:0000313" key="14">
    <source>
        <dbReference type="Proteomes" id="UP000191820"/>
    </source>
</evidence>
<keyword evidence="7 12" id="KW-0479">Metal-binding</keyword>
<dbReference type="PANTHER" id="PTHR30040">
    <property type="entry name" value="THIAMINE BIOSYNTHESIS LIPOPROTEIN APBE"/>
    <property type="match status" value="1"/>
</dbReference>
<comment type="catalytic activity">
    <reaction evidence="11 12">
        <text>L-threonyl-[protein] + FAD = FMN-L-threonyl-[protein] + AMP + H(+)</text>
        <dbReference type="Rhea" id="RHEA:36847"/>
        <dbReference type="Rhea" id="RHEA-COMP:11060"/>
        <dbReference type="Rhea" id="RHEA-COMP:11061"/>
        <dbReference type="ChEBI" id="CHEBI:15378"/>
        <dbReference type="ChEBI" id="CHEBI:30013"/>
        <dbReference type="ChEBI" id="CHEBI:57692"/>
        <dbReference type="ChEBI" id="CHEBI:74257"/>
        <dbReference type="ChEBI" id="CHEBI:456215"/>
        <dbReference type="EC" id="2.7.1.180"/>
    </reaction>
</comment>
<keyword evidence="14" id="KW-1185">Reference proteome</keyword>
<evidence type="ECO:0000256" key="12">
    <source>
        <dbReference type="PIRNR" id="PIRNR006268"/>
    </source>
</evidence>
<comment type="cofactor">
    <cofactor evidence="1">
        <name>Mg(2+)</name>
        <dbReference type="ChEBI" id="CHEBI:18420"/>
    </cofactor>
</comment>
<evidence type="ECO:0000256" key="7">
    <source>
        <dbReference type="ARBA" id="ARBA00022723"/>
    </source>
</evidence>
<dbReference type="EMBL" id="CP020472">
    <property type="protein sequence ID" value="ARD23649.1"/>
    <property type="molecule type" value="Genomic_DNA"/>
</dbReference>
<dbReference type="Pfam" id="PF02424">
    <property type="entry name" value="ApbE"/>
    <property type="match status" value="1"/>
</dbReference>
<protein>
    <recommendedName>
        <fullName evidence="4 12">FAD:protein FMN transferase</fullName>
        <ecNumber evidence="3 12">2.7.1.180</ecNumber>
    </recommendedName>
    <alternativeName>
        <fullName evidence="10 12">Flavin transferase</fullName>
    </alternativeName>
</protein>
<evidence type="ECO:0000256" key="4">
    <source>
        <dbReference type="ARBA" id="ARBA00016337"/>
    </source>
</evidence>
<evidence type="ECO:0000256" key="2">
    <source>
        <dbReference type="ARBA" id="ARBA00008282"/>
    </source>
</evidence>
<reference evidence="13 14" key="1">
    <citation type="submission" date="2017-03" db="EMBL/GenBank/DDBJ databases">
        <title>Genome sequencing of Shewanella japonica KCTC 22435.</title>
        <authorList>
            <person name="Kim K.M."/>
        </authorList>
    </citation>
    <scope>NUCLEOTIDE SEQUENCE [LARGE SCALE GENOMIC DNA]</scope>
    <source>
        <strain evidence="13 14">KCTC 22435</strain>
    </source>
</reference>
<evidence type="ECO:0000256" key="5">
    <source>
        <dbReference type="ARBA" id="ARBA00022630"/>
    </source>
</evidence>
<dbReference type="PANTHER" id="PTHR30040:SF2">
    <property type="entry name" value="FAD:PROTEIN FMN TRANSFERASE"/>
    <property type="match status" value="1"/>
</dbReference>
<dbReference type="InterPro" id="IPR003374">
    <property type="entry name" value="ApbE-like_sf"/>
</dbReference>
<keyword evidence="6 12" id="KW-0808">Transferase</keyword>
<evidence type="ECO:0000256" key="3">
    <source>
        <dbReference type="ARBA" id="ARBA00011955"/>
    </source>
</evidence>
<evidence type="ECO:0000256" key="10">
    <source>
        <dbReference type="ARBA" id="ARBA00031306"/>
    </source>
</evidence>
<comment type="similarity">
    <text evidence="2 12">Belongs to the ApbE family.</text>
</comment>
<proteinExistence type="inferred from homology"/>
<accession>A0ABN4YJX1</accession>
<name>A0ABN4YJX1_9GAMM</name>
<dbReference type="Proteomes" id="UP000191820">
    <property type="component" value="Chromosome"/>
</dbReference>
<evidence type="ECO:0000256" key="6">
    <source>
        <dbReference type="ARBA" id="ARBA00022679"/>
    </source>
</evidence>
<keyword evidence="8 12" id="KW-0274">FAD</keyword>